<dbReference type="InterPro" id="IPR008377">
    <property type="entry name" value="Sialidase_trypan"/>
</dbReference>
<keyword evidence="2" id="KW-0472">Membrane</keyword>
<dbReference type="Pfam" id="PF11052">
    <property type="entry name" value="Tr-sialidase_C"/>
    <property type="match status" value="1"/>
</dbReference>
<dbReference type="CDD" id="cd15482">
    <property type="entry name" value="Sialidase_non-viral"/>
    <property type="match status" value="1"/>
</dbReference>
<dbReference type="Pfam" id="PF13859">
    <property type="entry name" value="BNR_3"/>
    <property type="match status" value="1"/>
</dbReference>
<accession>Q4DVJ1</accession>
<dbReference type="InterPro" id="IPR021287">
    <property type="entry name" value="Trans-sialidase_CS"/>
</dbReference>
<dbReference type="SMR" id="Q4DVJ1"/>
<dbReference type="InParanoid" id="Q4DVJ1"/>
<evidence type="ECO:0000313" key="7">
    <source>
        <dbReference type="Proteomes" id="UP000002296"/>
    </source>
</evidence>
<dbReference type="GO" id="GO:0004308">
    <property type="term" value="F:exo-alpha-sialidase activity"/>
    <property type="evidence" value="ECO:0007669"/>
    <property type="project" value="InterPro"/>
</dbReference>
<dbReference type="PRINTS" id="PR01803">
    <property type="entry name" value="TCSIALIDASE"/>
</dbReference>
<dbReference type="Gene3D" id="2.60.120.200">
    <property type="match status" value="1"/>
</dbReference>
<keyword evidence="2" id="KW-1133">Transmembrane helix</keyword>
<dbReference type="STRING" id="353153.Q4DVJ1"/>
<keyword evidence="2" id="KW-0812">Transmembrane</keyword>
<feature type="chain" id="PRO_5004237694" evidence="3">
    <location>
        <begin position="25"/>
        <end position="1044"/>
    </location>
</feature>
<evidence type="ECO:0000259" key="4">
    <source>
        <dbReference type="Pfam" id="PF13859"/>
    </source>
</evidence>
<dbReference type="InterPro" id="IPR055239">
    <property type="entry name" value="TS_C"/>
</dbReference>
<dbReference type="InterPro" id="IPR036278">
    <property type="entry name" value="Sialidase_sf"/>
</dbReference>
<sequence>MSRRLLNSAALLLFFVLMCRGVDASGGAGEQMESKEVELFKPGEVTVPAAEEGRETLDGYSHVLSFHGHSLVDVNGAMLALAIGEYGESYGSMYYNILAKYNSYGDVSNLEKDVTWAAKQWTPKTVFEQFEKGGYRTFLFGPKAVVKANKIFLLFSNFTGQSSVPLQTSYSWDLELFVGDVTASTAVPGGKTVSWEGPRSLKSTLLTLMGKHSWNVLEAARGARGIAVGGTTVVFPLVAVSEKAEKEERTCTVIYSEDDGDTWTFPDAAAIANECTDFTLLEWQGKLLMVTSGSFIPQQLRVYESVDMGKTWARMVGTFPRLLSQLGLFPMHPRGTDIITATIGSKSVLLYTQMSFEYVPDDTQGARTVMHLFLSDFVRAHDVGPIFAGSFDPSLFITLLHKKGELFALYAKYGEDGASGGLFFTRLTEQMRQINSLLRTWKAVDDRVSTLCSSSAGKSASKDAACVGRLPTDGLVAFFSDNGNSTHWNDEYGGVGATVSEKGVKKVYNGFEVTGVDAHIFWPAGSNYNNVLYSPRYEELTVVATVTINEAPENITPLLGVSVVGSTWRELNLWYDEHKHWRTEAGEGKGAGTIAWEAGKAYRVVLTVRNGECRAYVDGQLLGSLVEKHPFTLGTPPRDGVPAQEKIPEMVSQIFFGSDGVNLEGTVGCFTVRNVLLYGRCFNDSEVAALEKREDSDSSGAADTDSAKGKATGGSAGEDSDSSGAADTDSAKVKAIGSSAGEDGESSGAADTDSAKVKAIGSSAGEDGESSGAADTDSAKGKATGGSAGEDSDSSGAADTDSAKGKATGGSAGEDGESSGAADTDSAKVKAIGSSAGEDSDSSGAADTDSAKGKATGGSAGEDSDSSGAADTDSAKGKATGSSAGEDGESSGAADTDSAKGKATGGSAGEDSDSSGAADTDSAKGKATGGSAGEDSDSSGAADTDSAKVKAIGSSAGEDSDSSGAADTDSAKVKATGSSAGEDSDSSGAAAADPKNTSVPITKGVGSTVVKGAVSGDSTVRGHLCGVLSLLLLLLGLWGVAAFC</sequence>
<feature type="domain" description="Sialidase" evidence="4">
    <location>
        <begin position="70"/>
        <end position="410"/>
    </location>
</feature>
<protein>
    <submittedName>
        <fullName evidence="6">Trans-sialidase, putative</fullName>
    </submittedName>
</protein>
<name>Q4DVJ1_TRYCC</name>
<dbReference type="InterPro" id="IPR011040">
    <property type="entry name" value="Sialidase"/>
</dbReference>
<feature type="region of interest" description="Disordered" evidence="1">
    <location>
        <begin position="691"/>
        <end position="1003"/>
    </location>
</feature>
<feature type="transmembrane region" description="Helical" evidence="2">
    <location>
        <begin position="1020"/>
        <end position="1043"/>
    </location>
</feature>
<feature type="domain" description="Trans-sialidase C-terminal" evidence="5">
    <location>
        <begin position="471"/>
        <end position="684"/>
    </location>
</feature>
<evidence type="ECO:0000259" key="5">
    <source>
        <dbReference type="Pfam" id="PF22925"/>
    </source>
</evidence>
<proteinExistence type="predicted"/>
<dbReference type="Gene3D" id="2.120.10.10">
    <property type="match status" value="1"/>
</dbReference>
<evidence type="ECO:0000313" key="6">
    <source>
        <dbReference type="EMBL" id="EAN96545.1"/>
    </source>
</evidence>
<evidence type="ECO:0000256" key="3">
    <source>
        <dbReference type="SAM" id="SignalP"/>
    </source>
</evidence>
<reference evidence="6 7" key="1">
    <citation type="journal article" date="2005" name="Science">
        <title>The genome sequence of Trypanosoma cruzi, etiologic agent of Chagas disease.</title>
        <authorList>
            <person name="El-Sayed N.M."/>
            <person name="Myler P.J."/>
            <person name="Bartholomeu D.C."/>
            <person name="Nilsson D."/>
            <person name="Aggarwal G."/>
            <person name="Tran A.N."/>
            <person name="Ghedin E."/>
            <person name="Worthey E.A."/>
            <person name="Delcher A.L."/>
            <person name="Blandin G."/>
            <person name="Westenberger S.J."/>
            <person name="Caler E."/>
            <person name="Cerqueira G.C."/>
            <person name="Branche C."/>
            <person name="Haas B."/>
            <person name="Anupama A."/>
            <person name="Arner E."/>
            <person name="Aslund L."/>
            <person name="Attipoe P."/>
            <person name="Bontempi E."/>
            <person name="Bringaud F."/>
            <person name="Burton P."/>
            <person name="Cadag E."/>
            <person name="Campbell D.A."/>
            <person name="Carrington M."/>
            <person name="Crabtree J."/>
            <person name="Darban H."/>
            <person name="da Silveira J.F."/>
            <person name="de Jong P."/>
            <person name="Edwards K."/>
            <person name="Englund P.T."/>
            <person name="Fazelina G."/>
            <person name="Feldblyum T."/>
            <person name="Ferella M."/>
            <person name="Frasch A.C."/>
            <person name="Gull K."/>
            <person name="Horn D."/>
            <person name="Hou L."/>
            <person name="Huang Y."/>
            <person name="Kindlund E."/>
            <person name="Klingbeil M."/>
            <person name="Kluge S."/>
            <person name="Koo H."/>
            <person name="Lacerda D."/>
            <person name="Levin M.J."/>
            <person name="Lorenzi H."/>
            <person name="Louie T."/>
            <person name="Machado C.R."/>
            <person name="McCulloch R."/>
            <person name="McKenna A."/>
            <person name="Mizuno Y."/>
            <person name="Mottram J.C."/>
            <person name="Nelson S."/>
            <person name="Ochaya S."/>
            <person name="Osoegawa K."/>
            <person name="Pai G."/>
            <person name="Parsons M."/>
            <person name="Pentony M."/>
            <person name="Pettersson U."/>
            <person name="Pop M."/>
            <person name="Ramirez J.L."/>
            <person name="Rinta J."/>
            <person name="Robertson L."/>
            <person name="Salzberg S.L."/>
            <person name="Sanchez D.O."/>
            <person name="Seyler A."/>
            <person name="Sharma R."/>
            <person name="Shetty J."/>
            <person name="Simpson A.J."/>
            <person name="Sisk E."/>
            <person name="Tammi M.T."/>
            <person name="Tarleton R."/>
            <person name="Teixeira S."/>
            <person name="Van Aken S."/>
            <person name="Vogt C."/>
            <person name="Ward P.N."/>
            <person name="Wickstead B."/>
            <person name="Wortman J."/>
            <person name="White O."/>
            <person name="Fraser C.M."/>
            <person name="Stuart K.D."/>
            <person name="Andersson B."/>
        </authorList>
    </citation>
    <scope>NUCLEOTIDE SEQUENCE [LARGE SCALE GENOMIC DNA]</scope>
    <source>
        <strain evidence="6 7">CL Brener</strain>
    </source>
</reference>
<keyword evidence="3" id="KW-0732">Signal</keyword>
<feature type="compositionally biased region" description="Low complexity" evidence="1">
    <location>
        <begin position="833"/>
        <end position="848"/>
    </location>
</feature>
<feature type="compositionally biased region" description="Low complexity" evidence="1">
    <location>
        <begin position="735"/>
        <end position="751"/>
    </location>
</feature>
<feature type="compositionally biased region" description="Low complexity" evidence="1">
    <location>
        <begin position="953"/>
        <end position="968"/>
    </location>
</feature>
<dbReference type="Proteomes" id="UP000002296">
    <property type="component" value="Unassembled WGS sequence"/>
</dbReference>
<evidence type="ECO:0000256" key="1">
    <source>
        <dbReference type="SAM" id="MobiDB-lite"/>
    </source>
</evidence>
<gene>
    <name evidence="6" type="ORF">Tc00.1047053506961.25</name>
</gene>
<dbReference type="KEGG" id="tcr:506961.25"/>
<comment type="caution">
    <text evidence="6">The sequence shown here is derived from an EMBL/GenBank/DDBJ whole genome shotgun (WGS) entry which is preliminary data.</text>
</comment>
<feature type="compositionally biased region" description="Low complexity" evidence="1">
    <location>
        <begin position="977"/>
        <end position="993"/>
    </location>
</feature>
<feature type="signal peptide" evidence="3">
    <location>
        <begin position="1"/>
        <end position="24"/>
    </location>
</feature>
<keyword evidence="7" id="KW-1185">Reference proteome</keyword>
<dbReference type="SUPFAM" id="SSF50939">
    <property type="entry name" value="Sialidases"/>
    <property type="match status" value="1"/>
</dbReference>
<dbReference type="PaxDb" id="353153-Q4DVJ1"/>
<dbReference type="Pfam" id="PF22925">
    <property type="entry name" value="TS_C"/>
    <property type="match status" value="1"/>
</dbReference>
<dbReference type="InterPro" id="IPR013320">
    <property type="entry name" value="ConA-like_dom_sf"/>
</dbReference>
<dbReference type="EMBL" id="AAHK01000144">
    <property type="protein sequence ID" value="EAN96545.1"/>
    <property type="molecule type" value="Genomic_DNA"/>
</dbReference>
<dbReference type="AlphaFoldDB" id="Q4DVJ1"/>
<feature type="compositionally biased region" description="Low complexity" evidence="1">
    <location>
        <begin position="759"/>
        <end position="775"/>
    </location>
</feature>
<dbReference type="SUPFAM" id="SSF49899">
    <property type="entry name" value="Concanavalin A-like lectins/glucanases"/>
    <property type="match status" value="1"/>
</dbReference>
<evidence type="ECO:0000256" key="2">
    <source>
        <dbReference type="SAM" id="Phobius"/>
    </source>
</evidence>
<organism evidence="6 7">
    <name type="scientific">Trypanosoma cruzi (strain CL Brener)</name>
    <dbReference type="NCBI Taxonomy" id="353153"/>
    <lineage>
        <taxon>Eukaryota</taxon>
        <taxon>Discoba</taxon>
        <taxon>Euglenozoa</taxon>
        <taxon>Kinetoplastea</taxon>
        <taxon>Metakinetoplastina</taxon>
        <taxon>Trypanosomatida</taxon>
        <taxon>Trypanosomatidae</taxon>
        <taxon>Trypanosoma</taxon>
        <taxon>Schizotrypanum</taxon>
    </lineage>
</organism>
<feature type="compositionally biased region" description="Low complexity" evidence="1">
    <location>
        <begin position="879"/>
        <end position="895"/>
    </location>
</feature>
<dbReference type="GeneID" id="3550646"/>
<dbReference type="RefSeq" id="XP_818396.1">
    <property type="nucleotide sequence ID" value="XM_813303.1"/>
</dbReference>